<evidence type="ECO:0000313" key="2">
    <source>
        <dbReference type="EMBL" id="EDW03147.1"/>
    </source>
</evidence>
<accession>B4JCJ3</accession>
<feature type="compositionally biased region" description="Basic and acidic residues" evidence="1">
    <location>
        <begin position="15"/>
        <end position="25"/>
    </location>
</feature>
<organism evidence="3">
    <name type="scientific">Drosophila grimshawi</name>
    <name type="common">Hawaiian fruit fly</name>
    <name type="synonym">Idiomyia grimshawi</name>
    <dbReference type="NCBI Taxonomy" id="7222"/>
    <lineage>
        <taxon>Eukaryota</taxon>
        <taxon>Metazoa</taxon>
        <taxon>Ecdysozoa</taxon>
        <taxon>Arthropoda</taxon>
        <taxon>Hexapoda</taxon>
        <taxon>Insecta</taxon>
        <taxon>Pterygota</taxon>
        <taxon>Neoptera</taxon>
        <taxon>Endopterygota</taxon>
        <taxon>Diptera</taxon>
        <taxon>Brachycera</taxon>
        <taxon>Muscomorpha</taxon>
        <taxon>Ephydroidea</taxon>
        <taxon>Drosophilidae</taxon>
        <taxon>Drosophila</taxon>
        <taxon>Hawaiian Drosophila</taxon>
    </lineage>
</organism>
<dbReference type="AlphaFoldDB" id="B4JCJ3"/>
<dbReference type="Proteomes" id="UP000001070">
    <property type="component" value="Unassembled WGS sequence"/>
</dbReference>
<gene>
    <name evidence="2" type="primary">Dgri\GH11078</name>
    <name evidence="2" type="ORF">Dgri_GH11078</name>
</gene>
<dbReference type="EMBL" id="CH916368">
    <property type="protein sequence ID" value="EDW03147.1"/>
    <property type="molecule type" value="Genomic_DNA"/>
</dbReference>
<feature type="region of interest" description="Disordered" evidence="1">
    <location>
        <begin position="1"/>
        <end position="41"/>
    </location>
</feature>
<dbReference type="InParanoid" id="B4JCJ3"/>
<evidence type="ECO:0000256" key="1">
    <source>
        <dbReference type="SAM" id="MobiDB-lite"/>
    </source>
</evidence>
<keyword evidence="3" id="KW-1185">Reference proteome</keyword>
<reference evidence="2 3" key="1">
    <citation type="journal article" date="2007" name="Nature">
        <title>Evolution of genes and genomes on the Drosophila phylogeny.</title>
        <authorList>
            <consortium name="Drosophila 12 Genomes Consortium"/>
            <person name="Clark A.G."/>
            <person name="Eisen M.B."/>
            <person name="Smith D.R."/>
            <person name="Bergman C.M."/>
            <person name="Oliver B."/>
            <person name="Markow T.A."/>
            <person name="Kaufman T.C."/>
            <person name="Kellis M."/>
            <person name="Gelbart W."/>
            <person name="Iyer V.N."/>
            <person name="Pollard D.A."/>
            <person name="Sackton T.B."/>
            <person name="Larracuente A.M."/>
            <person name="Singh N.D."/>
            <person name="Abad J.P."/>
            <person name="Abt D.N."/>
            <person name="Adryan B."/>
            <person name="Aguade M."/>
            <person name="Akashi H."/>
            <person name="Anderson W.W."/>
            <person name="Aquadro C.F."/>
            <person name="Ardell D.H."/>
            <person name="Arguello R."/>
            <person name="Artieri C.G."/>
            <person name="Barbash D.A."/>
            <person name="Barker D."/>
            <person name="Barsanti P."/>
            <person name="Batterham P."/>
            <person name="Batzoglou S."/>
            <person name="Begun D."/>
            <person name="Bhutkar A."/>
            <person name="Blanco E."/>
            <person name="Bosak S.A."/>
            <person name="Bradley R.K."/>
            <person name="Brand A.D."/>
            <person name="Brent M.R."/>
            <person name="Brooks A.N."/>
            <person name="Brown R.H."/>
            <person name="Butlin R.K."/>
            <person name="Caggese C."/>
            <person name="Calvi B.R."/>
            <person name="Bernardo de Carvalho A."/>
            <person name="Caspi A."/>
            <person name="Castrezana S."/>
            <person name="Celniker S.E."/>
            <person name="Chang J.L."/>
            <person name="Chapple C."/>
            <person name="Chatterji S."/>
            <person name="Chinwalla A."/>
            <person name="Civetta A."/>
            <person name="Clifton S.W."/>
            <person name="Comeron J.M."/>
            <person name="Costello J.C."/>
            <person name="Coyne J.A."/>
            <person name="Daub J."/>
            <person name="David R.G."/>
            <person name="Delcher A.L."/>
            <person name="Delehaunty K."/>
            <person name="Do C.B."/>
            <person name="Ebling H."/>
            <person name="Edwards K."/>
            <person name="Eickbush T."/>
            <person name="Evans J.D."/>
            <person name="Filipski A."/>
            <person name="Findeiss S."/>
            <person name="Freyhult E."/>
            <person name="Fulton L."/>
            <person name="Fulton R."/>
            <person name="Garcia A.C."/>
            <person name="Gardiner A."/>
            <person name="Garfield D.A."/>
            <person name="Garvin B.E."/>
            <person name="Gibson G."/>
            <person name="Gilbert D."/>
            <person name="Gnerre S."/>
            <person name="Godfrey J."/>
            <person name="Good R."/>
            <person name="Gotea V."/>
            <person name="Gravely B."/>
            <person name="Greenberg A.J."/>
            <person name="Griffiths-Jones S."/>
            <person name="Gross S."/>
            <person name="Guigo R."/>
            <person name="Gustafson E.A."/>
            <person name="Haerty W."/>
            <person name="Hahn M.W."/>
            <person name="Halligan D.L."/>
            <person name="Halpern A.L."/>
            <person name="Halter G.M."/>
            <person name="Han M.V."/>
            <person name="Heger A."/>
            <person name="Hillier L."/>
            <person name="Hinrichs A.S."/>
            <person name="Holmes I."/>
            <person name="Hoskins R.A."/>
            <person name="Hubisz M.J."/>
            <person name="Hultmark D."/>
            <person name="Huntley M.A."/>
            <person name="Jaffe D.B."/>
            <person name="Jagadeeshan S."/>
            <person name="Jeck W.R."/>
            <person name="Johnson J."/>
            <person name="Jones C.D."/>
            <person name="Jordan W.C."/>
            <person name="Karpen G.H."/>
            <person name="Kataoka E."/>
            <person name="Keightley P.D."/>
            <person name="Kheradpour P."/>
            <person name="Kirkness E.F."/>
            <person name="Koerich L.B."/>
            <person name="Kristiansen K."/>
            <person name="Kudrna D."/>
            <person name="Kulathinal R.J."/>
            <person name="Kumar S."/>
            <person name="Kwok R."/>
            <person name="Lander E."/>
            <person name="Langley C.H."/>
            <person name="Lapoint R."/>
            <person name="Lazzaro B.P."/>
            <person name="Lee S.J."/>
            <person name="Levesque L."/>
            <person name="Li R."/>
            <person name="Lin C.F."/>
            <person name="Lin M.F."/>
            <person name="Lindblad-Toh K."/>
            <person name="Llopart A."/>
            <person name="Long M."/>
            <person name="Low L."/>
            <person name="Lozovsky E."/>
            <person name="Lu J."/>
            <person name="Luo M."/>
            <person name="Machado C.A."/>
            <person name="Makalowski W."/>
            <person name="Marzo M."/>
            <person name="Matsuda M."/>
            <person name="Matzkin L."/>
            <person name="McAllister B."/>
            <person name="McBride C.S."/>
            <person name="McKernan B."/>
            <person name="McKernan K."/>
            <person name="Mendez-Lago M."/>
            <person name="Minx P."/>
            <person name="Mollenhauer M.U."/>
            <person name="Montooth K."/>
            <person name="Mount S.M."/>
            <person name="Mu X."/>
            <person name="Myers E."/>
            <person name="Negre B."/>
            <person name="Newfeld S."/>
            <person name="Nielsen R."/>
            <person name="Noor M.A."/>
            <person name="O'Grady P."/>
            <person name="Pachter L."/>
            <person name="Papaceit M."/>
            <person name="Parisi M.J."/>
            <person name="Parisi M."/>
            <person name="Parts L."/>
            <person name="Pedersen J.S."/>
            <person name="Pesole G."/>
            <person name="Phillippy A.M."/>
            <person name="Ponting C.P."/>
            <person name="Pop M."/>
            <person name="Porcelli D."/>
            <person name="Powell J.R."/>
            <person name="Prohaska S."/>
            <person name="Pruitt K."/>
            <person name="Puig M."/>
            <person name="Quesneville H."/>
            <person name="Ram K.R."/>
            <person name="Rand D."/>
            <person name="Rasmussen M.D."/>
            <person name="Reed L.K."/>
            <person name="Reenan R."/>
            <person name="Reily A."/>
            <person name="Remington K.A."/>
            <person name="Rieger T.T."/>
            <person name="Ritchie M.G."/>
            <person name="Robin C."/>
            <person name="Rogers Y.H."/>
            <person name="Rohde C."/>
            <person name="Rozas J."/>
            <person name="Rubenfield M.J."/>
            <person name="Ruiz A."/>
            <person name="Russo S."/>
            <person name="Salzberg S.L."/>
            <person name="Sanchez-Gracia A."/>
            <person name="Saranga D.J."/>
            <person name="Sato H."/>
            <person name="Schaeffer S.W."/>
            <person name="Schatz M.C."/>
            <person name="Schlenke T."/>
            <person name="Schwartz R."/>
            <person name="Segarra C."/>
            <person name="Singh R.S."/>
            <person name="Sirot L."/>
            <person name="Sirota M."/>
            <person name="Sisneros N.B."/>
            <person name="Smith C.D."/>
            <person name="Smith T.F."/>
            <person name="Spieth J."/>
            <person name="Stage D.E."/>
            <person name="Stark A."/>
            <person name="Stephan W."/>
            <person name="Strausberg R.L."/>
            <person name="Strempel S."/>
            <person name="Sturgill D."/>
            <person name="Sutton G."/>
            <person name="Sutton G.G."/>
            <person name="Tao W."/>
            <person name="Teichmann S."/>
            <person name="Tobari Y.N."/>
            <person name="Tomimura Y."/>
            <person name="Tsolas J.M."/>
            <person name="Valente V.L."/>
            <person name="Venter E."/>
            <person name="Venter J.C."/>
            <person name="Vicario S."/>
            <person name="Vieira F.G."/>
            <person name="Vilella A.J."/>
            <person name="Villasante A."/>
            <person name="Walenz B."/>
            <person name="Wang J."/>
            <person name="Wasserman M."/>
            <person name="Watts T."/>
            <person name="Wilson D."/>
            <person name="Wilson R.K."/>
            <person name="Wing R.A."/>
            <person name="Wolfner M.F."/>
            <person name="Wong A."/>
            <person name="Wong G.K."/>
            <person name="Wu C.I."/>
            <person name="Wu G."/>
            <person name="Yamamoto D."/>
            <person name="Yang H.P."/>
            <person name="Yang S.P."/>
            <person name="Yorke J.A."/>
            <person name="Yoshida K."/>
            <person name="Zdobnov E."/>
            <person name="Zhang P."/>
            <person name="Zhang Y."/>
            <person name="Zimin A.V."/>
            <person name="Baldwin J."/>
            <person name="Abdouelleil A."/>
            <person name="Abdulkadir J."/>
            <person name="Abebe A."/>
            <person name="Abera B."/>
            <person name="Abreu J."/>
            <person name="Acer S.C."/>
            <person name="Aftuck L."/>
            <person name="Alexander A."/>
            <person name="An P."/>
            <person name="Anderson E."/>
            <person name="Anderson S."/>
            <person name="Arachi H."/>
            <person name="Azer M."/>
            <person name="Bachantsang P."/>
            <person name="Barry A."/>
            <person name="Bayul T."/>
            <person name="Berlin A."/>
            <person name="Bessette D."/>
            <person name="Bloom T."/>
            <person name="Blye J."/>
            <person name="Boguslavskiy L."/>
            <person name="Bonnet C."/>
            <person name="Boukhgalter B."/>
            <person name="Bourzgui I."/>
            <person name="Brown A."/>
            <person name="Cahill P."/>
            <person name="Channer S."/>
            <person name="Cheshatsang Y."/>
            <person name="Chuda L."/>
            <person name="Citroen M."/>
            <person name="Collymore A."/>
            <person name="Cooke P."/>
            <person name="Costello M."/>
            <person name="D'Aco K."/>
            <person name="Daza R."/>
            <person name="De Haan G."/>
            <person name="DeGray S."/>
            <person name="DeMaso C."/>
            <person name="Dhargay N."/>
            <person name="Dooley K."/>
            <person name="Dooley E."/>
            <person name="Doricent M."/>
            <person name="Dorje P."/>
            <person name="Dorjee K."/>
            <person name="Dupes A."/>
            <person name="Elong R."/>
            <person name="Falk J."/>
            <person name="Farina A."/>
            <person name="Faro S."/>
            <person name="Ferguson D."/>
            <person name="Fisher S."/>
            <person name="Foley C.D."/>
            <person name="Franke A."/>
            <person name="Friedrich D."/>
            <person name="Gadbois L."/>
            <person name="Gearin G."/>
            <person name="Gearin C.R."/>
            <person name="Giannoukos G."/>
            <person name="Goode T."/>
            <person name="Graham J."/>
            <person name="Grandbois E."/>
            <person name="Grewal S."/>
            <person name="Gyaltsen K."/>
            <person name="Hafez N."/>
            <person name="Hagos B."/>
            <person name="Hall J."/>
            <person name="Henson C."/>
            <person name="Hollinger A."/>
            <person name="Honan T."/>
            <person name="Huard M.D."/>
            <person name="Hughes L."/>
            <person name="Hurhula B."/>
            <person name="Husby M.E."/>
            <person name="Kamat A."/>
            <person name="Kanga B."/>
            <person name="Kashin S."/>
            <person name="Khazanovich D."/>
            <person name="Kisner P."/>
            <person name="Lance K."/>
            <person name="Lara M."/>
            <person name="Lee W."/>
            <person name="Lennon N."/>
            <person name="Letendre F."/>
            <person name="LeVine R."/>
            <person name="Lipovsky A."/>
            <person name="Liu X."/>
            <person name="Liu J."/>
            <person name="Liu S."/>
            <person name="Lokyitsang T."/>
            <person name="Lokyitsang Y."/>
            <person name="Lubonja R."/>
            <person name="Lui A."/>
            <person name="MacDonald P."/>
            <person name="Magnisalis V."/>
            <person name="Maru K."/>
            <person name="Matthews C."/>
            <person name="McCusker W."/>
            <person name="McDonough S."/>
            <person name="Mehta T."/>
            <person name="Meldrim J."/>
            <person name="Meneus L."/>
            <person name="Mihai O."/>
            <person name="Mihalev A."/>
            <person name="Mihova T."/>
            <person name="Mittelman R."/>
            <person name="Mlenga V."/>
            <person name="Montmayeur A."/>
            <person name="Mulrain L."/>
            <person name="Navidi A."/>
            <person name="Naylor J."/>
            <person name="Negash T."/>
            <person name="Nguyen T."/>
            <person name="Nguyen N."/>
            <person name="Nicol R."/>
            <person name="Norbu C."/>
            <person name="Norbu N."/>
            <person name="Novod N."/>
            <person name="O'Neill B."/>
            <person name="Osman S."/>
            <person name="Markiewicz E."/>
            <person name="Oyono O.L."/>
            <person name="Patti C."/>
            <person name="Phunkhang P."/>
            <person name="Pierre F."/>
            <person name="Priest M."/>
            <person name="Raghuraman S."/>
            <person name="Rege F."/>
            <person name="Reyes R."/>
            <person name="Rise C."/>
            <person name="Rogov P."/>
            <person name="Ross K."/>
            <person name="Ryan E."/>
            <person name="Settipalli S."/>
            <person name="Shea T."/>
            <person name="Sherpa N."/>
            <person name="Shi L."/>
            <person name="Shih D."/>
            <person name="Sparrow T."/>
            <person name="Spaulding J."/>
            <person name="Stalker J."/>
            <person name="Stange-Thomann N."/>
            <person name="Stavropoulos S."/>
            <person name="Stone C."/>
            <person name="Strader C."/>
            <person name="Tesfaye S."/>
            <person name="Thomson T."/>
            <person name="Thoulutsang Y."/>
            <person name="Thoulutsang D."/>
            <person name="Topham K."/>
            <person name="Topping I."/>
            <person name="Tsamla T."/>
            <person name="Vassiliev H."/>
            <person name="Vo A."/>
            <person name="Wangchuk T."/>
            <person name="Wangdi T."/>
            <person name="Weiand M."/>
            <person name="Wilkinson J."/>
            <person name="Wilson A."/>
            <person name="Yadav S."/>
            <person name="Young G."/>
            <person name="Yu Q."/>
            <person name="Zembek L."/>
            <person name="Zhong D."/>
            <person name="Zimmer A."/>
            <person name="Zwirko Z."/>
            <person name="Jaffe D.B."/>
            <person name="Alvarez P."/>
            <person name="Brockman W."/>
            <person name="Butler J."/>
            <person name="Chin C."/>
            <person name="Gnerre S."/>
            <person name="Grabherr M."/>
            <person name="Kleber M."/>
            <person name="Mauceli E."/>
            <person name="MacCallum I."/>
        </authorList>
    </citation>
    <scope>NUCLEOTIDE SEQUENCE [LARGE SCALE GENOMIC DNA]</scope>
    <source>
        <strain evidence="3">Tucson 15287-2541.00</strain>
    </source>
</reference>
<dbReference type="HOGENOM" id="CLU_3016389_0_0_1"/>
<sequence>MSSFPLGKHCARSTVNEEKDERKDVGEDEEEVEDWDNEHVDGLSVKLSAHRVKRVN</sequence>
<protein>
    <submittedName>
        <fullName evidence="2">GH11078</fullName>
    </submittedName>
</protein>
<name>B4JCJ3_DROGR</name>
<proteinExistence type="predicted"/>
<feature type="compositionally biased region" description="Acidic residues" evidence="1">
    <location>
        <begin position="26"/>
        <end position="36"/>
    </location>
</feature>
<evidence type="ECO:0000313" key="3">
    <source>
        <dbReference type="Proteomes" id="UP000001070"/>
    </source>
</evidence>